<feature type="signal peptide" evidence="1">
    <location>
        <begin position="1"/>
        <end position="20"/>
    </location>
</feature>
<evidence type="ECO:0000256" key="1">
    <source>
        <dbReference type="SAM" id="SignalP"/>
    </source>
</evidence>
<keyword evidence="1" id="KW-0732">Signal</keyword>
<gene>
    <name evidence="2" type="ORF">IV417_15720</name>
</gene>
<dbReference type="Proteomes" id="UP001315686">
    <property type="component" value="Unassembled WGS sequence"/>
</dbReference>
<accession>A0AAP2CQU2</accession>
<dbReference type="AlphaFoldDB" id="A0AAP2CQU2"/>
<organism evidence="2 3">
    <name type="scientific">Harenicola maris</name>
    <dbReference type="NCBI Taxonomy" id="2841044"/>
    <lineage>
        <taxon>Bacteria</taxon>
        <taxon>Pseudomonadati</taxon>
        <taxon>Pseudomonadota</taxon>
        <taxon>Alphaproteobacteria</taxon>
        <taxon>Rhodobacterales</taxon>
        <taxon>Paracoccaceae</taxon>
        <taxon>Harenicola</taxon>
    </lineage>
</organism>
<feature type="chain" id="PRO_5042980794" evidence="1">
    <location>
        <begin position="21"/>
        <end position="104"/>
    </location>
</feature>
<keyword evidence="3" id="KW-1185">Reference proteome</keyword>
<sequence>MKTTFAIAALATLITAPAFAGGTTADAWFKSQLEADNNHAVLMQVEKGSTAVIGTRGSSNALNVTAAAAAEGNDQHTVNAIANGDITGVYTTGEAKVFPYDVTD</sequence>
<proteinExistence type="predicted"/>
<evidence type="ECO:0000313" key="3">
    <source>
        <dbReference type="Proteomes" id="UP001315686"/>
    </source>
</evidence>
<protein>
    <submittedName>
        <fullName evidence="2">Uncharacterized protein</fullName>
    </submittedName>
</protein>
<reference evidence="2 3" key="1">
    <citation type="journal article" date="2021" name="Arch. Microbiol.">
        <title>Harenicola maris gen. nov., sp. nov. isolated from the Sea of Japan shallow sediments.</title>
        <authorList>
            <person name="Romanenko L.A."/>
            <person name="Kurilenko V.V."/>
            <person name="Chernysheva N.Y."/>
            <person name="Tekutyeva L.A."/>
            <person name="Velansky P.V."/>
            <person name="Svetashev V.I."/>
            <person name="Isaeva M.P."/>
        </authorList>
    </citation>
    <scope>NUCLEOTIDE SEQUENCE [LARGE SCALE GENOMIC DNA]</scope>
    <source>
        <strain evidence="2 3">KMM 3653</strain>
    </source>
</reference>
<dbReference type="EMBL" id="JADQAZ010000003">
    <property type="protein sequence ID" value="MBT0958837.1"/>
    <property type="molecule type" value="Genomic_DNA"/>
</dbReference>
<name>A0AAP2CQU2_9RHOB</name>
<dbReference type="RefSeq" id="WP_327795053.1">
    <property type="nucleotide sequence ID" value="NZ_JADQAZ010000003.1"/>
</dbReference>
<evidence type="ECO:0000313" key="2">
    <source>
        <dbReference type="EMBL" id="MBT0958837.1"/>
    </source>
</evidence>
<comment type="caution">
    <text evidence="2">The sequence shown here is derived from an EMBL/GenBank/DDBJ whole genome shotgun (WGS) entry which is preliminary data.</text>
</comment>